<dbReference type="Pfam" id="PF01966">
    <property type="entry name" value="HD"/>
    <property type="match status" value="1"/>
</dbReference>
<sequence length="207" mass="22652">MIEKECEAFLRGRSVQDGAHDLGHVKRVVALARGIGEEEGAELSVVVPAAWLHDCVSVAKDSPDRNRASGLAADEAVRFLSGIGHPKEHLDAIYHAIEAHSFSLGKAPETLEARVVQDADRLDAIGAVGIARCFLTGGGMDSAMFHPEDPFGRDRELDDRAYAVDHFYLKLLTLKETLHTAAAQREAGRRHGFMQAFLDELERELVS</sequence>
<keyword evidence="3" id="KW-1185">Reference proteome</keyword>
<dbReference type="SMART" id="SM00471">
    <property type="entry name" value="HDc"/>
    <property type="match status" value="1"/>
</dbReference>
<dbReference type="Gene3D" id="1.10.3210.50">
    <property type="match status" value="1"/>
</dbReference>
<feature type="domain" description="HD/PDEase" evidence="1">
    <location>
        <begin position="17"/>
        <end position="134"/>
    </location>
</feature>
<gene>
    <name evidence="2" type="ORF">DSLASN_05690</name>
</gene>
<name>A0ABM7PBN2_9BACT</name>
<organism evidence="2 3">
    <name type="scientific">Desulfoluna limicola</name>
    <dbReference type="NCBI Taxonomy" id="2810562"/>
    <lineage>
        <taxon>Bacteria</taxon>
        <taxon>Pseudomonadati</taxon>
        <taxon>Thermodesulfobacteriota</taxon>
        <taxon>Desulfobacteria</taxon>
        <taxon>Desulfobacterales</taxon>
        <taxon>Desulfolunaceae</taxon>
        <taxon>Desulfoluna</taxon>
    </lineage>
</organism>
<dbReference type="Proteomes" id="UP001320148">
    <property type="component" value="Chromosome"/>
</dbReference>
<dbReference type="InterPro" id="IPR006674">
    <property type="entry name" value="HD_domain"/>
</dbReference>
<reference evidence="2 3" key="1">
    <citation type="submission" date="2021-02" db="EMBL/GenBank/DDBJ databases">
        <title>Complete genome of Desulfoluna sp. strain ASN36.</title>
        <authorList>
            <person name="Takahashi A."/>
            <person name="Kojima H."/>
            <person name="Fukui M."/>
        </authorList>
    </citation>
    <scope>NUCLEOTIDE SEQUENCE [LARGE SCALE GENOMIC DNA]</scope>
    <source>
        <strain evidence="2 3">ASN36</strain>
    </source>
</reference>
<dbReference type="CDD" id="cd00077">
    <property type="entry name" value="HDc"/>
    <property type="match status" value="1"/>
</dbReference>
<evidence type="ECO:0000313" key="3">
    <source>
        <dbReference type="Proteomes" id="UP001320148"/>
    </source>
</evidence>
<dbReference type="RefSeq" id="WP_236891235.1">
    <property type="nucleotide sequence ID" value="NZ_AP024488.1"/>
</dbReference>
<proteinExistence type="predicted"/>
<dbReference type="InterPro" id="IPR003607">
    <property type="entry name" value="HD/PDEase_dom"/>
</dbReference>
<protein>
    <submittedName>
        <fullName evidence="2">Phosphohydrolase</fullName>
    </submittedName>
</protein>
<accession>A0ABM7PBN2</accession>
<evidence type="ECO:0000313" key="2">
    <source>
        <dbReference type="EMBL" id="BCS94937.1"/>
    </source>
</evidence>
<dbReference type="PANTHER" id="PTHR33594:SF1">
    <property type="entry name" value="HD_PDEASE DOMAIN-CONTAINING PROTEIN"/>
    <property type="match status" value="1"/>
</dbReference>
<dbReference type="SUPFAM" id="SSF109604">
    <property type="entry name" value="HD-domain/PDEase-like"/>
    <property type="match status" value="1"/>
</dbReference>
<dbReference type="PANTHER" id="PTHR33594">
    <property type="entry name" value="SUPERFAMILY HYDROLASE, PUTATIVE (AFU_ORTHOLOGUE AFUA_1G03035)-RELATED"/>
    <property type="match status" value="1"/>
</dbReference>
<dbReference type="EMBL" id="AP024488">
    <property type="protein sequence ID" value="BCS94937.1"/>
    <property type="molecule type" value="Genomic_DNA"/>
</dbReference>
<evidence type="ECO:0000259" key="1">
    <source>
        <dbReference type="SMART" id="SM00471"/>
    </source>
</evidence>